<evidence type="ECO:0000313" key="1">
    <source>
        <dbReference type="EMBL" id="KAA2226929.1"/>
    </source>
</evidence>
<reference evidence="1 2" key="2">
    <citation type="submission" date="2019-09" db="EMBL/GenBank/DDBJ databases">
        <authorList>
            <person name="Jin C."/>
        </authorList>
    </citation>
    <scope>NUCLEOTIDE SEQUENCE [LARGE SCALE GENOMIC DNA]</scope>
    <source>
        <strain evidence="1 2">BN140002</strain>
    </source>
</reference>
<accession>A0A5B2ULT1</accession>
<reference evidence="1 2" key="1">
    <citation type="submission" date="2019-09" db="EMBL/GenBank/DDBJ databases">
        <title>Salinarimonas rosea gen. nov., sp. nov., a new member of the a-2 subgroup of the Proteobacteria.</title>
        <authorList>
            <person name="Liu J."/>
        </authorList>
    </citation>
    <scope>NUCLEOTIDE SEQUENCE [LARGE SCALE GENOMIC DNA]</scope>
    <source>
        <strain evidence="1 2">BN140002</strain>
    </source>
</reference>
<evidence type="ECO:0000313" key="2">
    <source>
        <dbReference type="Proteomes" id="UP000323142"/>
    </source>
</evidence>
<gene>
    <name evidence="1" type="ORF">F0L46_25605</name>
</gene>
<dbReference type="RefSeq" id="WP_210247697.1">
    <property type="nucleotide sequence ID" value="NZ_VUOA01000167.1"/>
</dbReference>
<keyword evidence="2" id="KW-1185">Reference proteome</keyword>
<comment type="caution">
    <text evidence="1">The sequence shown here is derived from an EMBL/GenBank/DDBJ whole genome shotgun (WGS) entry which is preliminary data.</text>
</comment>
<dbReference type="EMBL" id="VUOA01000167">
    <property type="protein sequence ID" value="KAA2226929.1"/>
    <property type="molecule type" value="Genomic_DNA"/>
</dbReference>
<feature type="non-terminal residue" evidence="1">
    <location>
        <position position="1"/>
    </location>
</feature>
<proteinExistence type="predicted"/>
<dbReference type="Proteomes" id="UP000323142">
    <property type="component" value="Unassembled WGS sequence"/>
</dbReference>
<dbReference type="AlphaFoldDB" id="A0A5B2ULT1"/>
<name>A0A5B2ULT1_9HYPH</name>
<protein>
    <submittedName>
        <fullName evidence="1">Uncharacterized protein</fullName>
    </submittedName>
</protein>
<organism evidence="1 2">
    <name type="scientific">Salinarimonas soli</name>
    <dbReference type="NCBI Taxonomy" id="1638099"/>
    <lineage>
        <taxon>Bacteria</taxon>
        <taxon>Pseudomonadati</taxon>
        <taxon>Pseudomonadota</taxon>
        <taxon>Alphaproteobacteria</taxon>
        <taxon>Hyphomicrobiales</taxon>
        <taxon>Salinarimonadaceae</taxon>
        <taxon>Salinarimonas</taxon>
    </lineage>
</organism>
<sequence>MSAMQSVTHEDEWLVEAYMETDYSTLTADDFQQTLNNYLAFLVKEGRVVEDAGIESADLDGAK</sequence>